<dbReference type="AlphaFoldDB" id="A0A318L9Z2"/>
<dbReference type="Gene3D" id="1.10.3210.10">
    <property type="entry name" value="Hypothetical protein af1432"/>
    <property type="match status" value="1"/>
</dbReference>
<evidence type="ECO:0000313" key="3">
    <source>
        <dbReference type="Proteomes" id="UP000247892"/>
    </source>
</evidence>
<accession>A0A318L9Z2</accession>
<sequence>MGGGLGPVEPYRGGAPLEKWAQMTSWRLLAVHLPRRWAHSQGVGRKAEAVALAFAADDRPTLIAAAWLHDIGYAAGVRTSGMHQLDGARYLAGLGVPGRVCGLVAHHSGAVSVAAVMGLGPQLAAFSDERGPVRDALWYCDLTTSPDGLPVSFRTRMVELRARRDPNDPVRALTHNGAERAAAVRRTESLLLSARFGQQEETGYGRPAP</sequence>
<dbReference type="InterPro" id="IPR006674">
    <property type="entry name" value="HD_domain"/>
</dbReference>
<name>A0A318L9Z2_9PSEU</name>
<reference evidence="2 3" key="1">
    <citation type="submission" date="2016-07" db="EMBL/GenBank/DDBJ databases">
        <title>Draft genome sequence of Prauserella sp. YIM 121212, isolated from alkaline soil.</title>
        <authorList>
            <person name="Ruckert C."/>
            <person name="Albersmeier A."/>
            <person name="Jiang C.-L."/>
            <person name="Jiang Y."/>
            <person name="Kalinowski J."/>
            <person name="Schneider O."/>
            <person name="Winkler A."/>
            <person name="Zotchev S.B."/>
        </authorList>
    </citation>
    <scope>NUCLEOTIDE SEQUENCE [LARGE SCALE GENOMIC DNA]</scope>
    <source>
        <strain evidence="2 3">YIM 121212</strain>
    </source>
</reference>
<gene>
    <name evidence="2" type="ORF">BA062_35760</name>
</gene>
<keyword evidence="3" id="KW-1185">Reference proteome</keyword>
<proteinExistence type="predicted"/>
<organism evidence="2 3">
    <name type="scientific">Prauserella flavalba</name>
    <dbReference type="NCBI Taxonomy" id="1477506"/>
    <lineage>
        <taxon>Bacteria</taxon>
        <taxon>Bacillati</taxon>
        <taxon>Actinomycetota</taxon>
        <taxon>Actinomycetes</taxon>
        <taxon>Pseudonocardiales</taxon>
        <taxon>Pseudonocardiaceae</taxon>
        <taxon>Prauserella</taxon>
    </lineage>
</organism>
<dbReference type="Proteomes" id="UP000247892">
    <property type="component" value="Unassembled WGS sequence"/>
</dbReference>
<feature type="domain" description="HD" evidence="1">
    <location>
        <begin position="36"/>
        <end position="112"/>
    </location>
</feature>
<dbReference type="Pfam" id="PF01966">
    <property type="entry name" value="HD"/>
    <property type="match status" value="1"/>
</dbReference>
<evidence type="ECO:0000313" key="2">
    <source>
        <dbReference type="EMBL" id="PXY18299.1"/>
    </source>
</evidence>
<evidence type="ECO:0000259" key="1">
    <source>
        <dbReference type="Pfam" id="PF01966"/>
    </source>
</evidence>
<dbReference type="EMBL" id="MASU01000022">
    <property type="protein sequence ID" value="PXY18299.1"/>
    <property type="molecule type" value="Genomic_DNA"/>
</dbReference>
<dbReference type="SUPFAM" id="SSF109604">
    <property type="entry name" value="HD-domain/PDEase-like"/>
    <property type="match status" value="1"/>
</dbReference>
<dbReference type="OrthoDB" id="2989229at2"/>
<protein>
    <recommendedName>
        <fullName evidence="1">HD domain-containing protein</fullName>
    </recommendedName>
</protein>
<comment type="caution">
    <text evidence="2">The sequence shown here is derived from an EMBL/GenBank/DDBJ whole genome shotgun (WGS) entry which is preliminary data.</text>
</comment>